<evidence type="ECO:0000313" key="1">
    <source>
        <dbReference type="Proteomes" id="UP000887565"/>
    </source>
</evidence>
<organism evidence="1 2">
    <name type="scientific">Romanomermis culicivorax</name>
    <name type="common">Nematode worm</name>
    <dbReference type="NCBI Taxonomy" id="13658"/>
    <lineage>
        <taxon>Eukaryota</taxon>
        <taxon>Metazoa</taxon>
        <taxon>Ecdysozoa</taxon>
        <taxon>Nematoda</taxon>
        <taxon>Enoplea</taxon>
        <taxon>Dorylaimia</taxon>
        <taxon>Mermithida</taxon>
        <taxon>Mermithoidea</taxon>
        <taxon>Mermithidae</taxon>
        <taxon>Romanomermis</taxon>
    </lineage>
</organism>
<accession>A0A915KC83</accession>
<keyword evidence="1" id="KW-1185">Reference proteome</keyword>
<proteinExistence type="predicted"/>
<dbReference type="AlphaFoldDB" id="A0A915KC83"/>
<name>A0A915KC83_ROMCU</name>
<evidence type="ECO:0000313" key="2">
    <source>
        <dbReference type="WBParaSite" id="nRc.2.0.1.t35519-RA"/>
    </source>
</evidence>
<dbReference type="WBParaSite" id="nRc.2.0.1.t35519-RA">
    <property type="protein sequence ID" value="nRc.2.0.1.t35519-RA"/>
    <property type="gene ID" value="nRc.2.0.1.g35519"/>
</dbReference>
<dbReference type="Proteomes" id="UP000887565">
    <property type="component" value="Unplaced"/>
</dbReference>
<protein>
    <submittedName>
        <fullName evidence="2">Uncharacterized protein</fullName>
    </submittedName>
</protein>
<sequence>MSSPLDYHTTRYSNKKSLTDRNLISILHNASTGHQISTLAPEYERSSALFLALLASTKRRPLTIVRSTKFRHLLSKVCTRDMWNQWWPVHYMDLVSSEMTVYVNLRRFRTKLGNNI</sequence>
<reference evidence="2" key="1">
    <citation type="submission" date="2022-11" db="UniProtKB">
        <authorList>
            <consortium name="WormBaseParasite"/>
        </authorList>
    </citation>
    <scope>IDENTIFICATION</scope>
</reference>